<comment type="similarity">
    <text evidence="2 10">Belongs to the DNA/RNA non-specific endonuclease family.</text>
</comment>
<keyword evidence="5 10" id="KW-0255">Endonuclease</keyword>
<evidence type="ECO:0000256" key="1">
    <source>
        <dbReference type="ARBA" id="ARBA00001946"/>
    </source>
</evidence>
<feature type="active site" description="Proton acceptor" evidence="8">
    <location>
        <position position="175"/>
    </location>
</feature>
<dbReference type="InterPro" id="IPR040255">
    <property type="entry name" value="Non-specific_endonuclease"/>
</dbReference>
<keyword evidence="11" id="KW-0812">Transmembrane</keyword>
<evidence type="ECO:0000313" key="16">
    <source>
        <dbReference type="Proteomes" id="UP000275846"/>
    </source>
</evidence>
<evidence type="ECO:0000313" key="14">
    <source>
        <dbReference type="EMBL" id="JAP49231.1"/>
    </source>
</evidence>
<evidence type="ECO:0000256" key="3">
    <source>
        <dbReference type="ARBA" id="ARBA00022722"/>
    </source>
</evidence>
<feature type="domain" description="ENPP1-3/EXOG-like endonuclease/phosphodiesterase" evidence="12">
    <location>
        <begin position="110"/>
        <end position="323"/>
    </location>
</feature>
<dbReference type="GO" id="GO:0006309">
    <property type="term" value="P:apoptotic DNA fragmentation"/>
    <property type="evidence" value="ECO:0007669"/>
    <property type="project" value="TreeGrafter"/>
</dbReference>
<keyword evidence="16" id="KW-1185">Reference proteome</keyword>
<dbReference type="GO" id="GO:0000014">
    <property type="term" value="F:single-stranded DNA endodeoxyribonuclease activity"/>
    <property type="evidence" value="ECO:0007669"/>
    <property type="project" value="TreeGrafter"/>
</dbReference>
<evidence type="ECO:0000256" key="8">
    <source>
        <dbReference type="PIRSR" id="PIRSR640255-1"/>
    </source>
</evidence>
<evidence type="ECO:0000256" key="11">
    <source>
        <dbReference type="SAM" id="Phobius"/>
    </source>
</evidence>
<dbReference type="GO" id="GO:0003676">
    <property type="term" value="F:nucleic acid binding"/>
    <property type="evidence" value="ECO:0007669"/>
    <property type="project" value="InterPro"/>
</dbReference>
<feature type="transmembrane region" description="Helical" evidence="11">
    <location>
        <begin position="12"/>
        <end position="37"/>
    </location>
</feature>
<protein>
    <recommendedName>
        <fullName evidence="10">Endonuclease</fullName>
        <ecNumber evidence="10">3.1.30.-</ecNumber>
    </recommendedName>
</protein>
<reference evidence="15 16" key="3">
    <citation type="submission" date="2018-11" db="EMBL/GenBank/DDBJ databases">
        <authorList>
            <consortium name="Pathogen Informatics"/>
        </authorList>
    </citation>
    <scope>NUCLEOTIDE SEQUENCE [LARGE SCALE GENOMIC DNA]</scope>
    <source>
        <strain evidence="15 16">NST_G2</strain>
    </source>
</reference>
<feature type="binding site" evidence="9">
    <location>
        <position position="207"/>
    </location>
    <ligand>
        <name>Mg(2+)</name>
        <dbReference type="ChEBI" id="CHEBI:18420"/>
        <note>catalytic</note>
    </ligand>
</feature>
<dbReference type="Proteomes" id="UP000275846">
    <property type="component" value="Unassembled WGS sequence"/>
</dbReference>
<evidence type="ECO:0000256" key="9">
    <source>
        <dbReference type="PIRSR" id="PIRSR640255-2"/>
    </source>
</evidence>
<feature type="domain" description="DNA/RNA non-specific endonuclease/pyrophosphatase/phosphodiesterase" evidence="13">
    <location>
        <begin position="107"/>
        <end position="323"/>
    </location>
</feature>
<dbReference type="EC" id="3.1.30.-" evidence="10"/>
<dbReference type="InterPro" id="IPR020821">
    <property type="entry name" value="ENPP1-3/EXOG-like_nuc-like"/>
</dbReference>
<organism evidence="14">
    <name type="scientific">Schistocephalus solidus</name>
    <name type="common">Tapeworm</name>
    <dbReference type="NCBI Taxonomy" id="70667"/>
    <lineage>
        <taxon>Eukaryota</taxon>
        <taxon>Metazoa</taxon>
        <taxon>Spiralia</taxon>
        <taxon>Lophotrochozoa</taxon>
        <taxon>Platyhelminthes</taxon>
        <taxon>Cestoda</taxon>
        <taxon>Eucestoda</taxon>
        <taxon>Diphyllobothriidea</taxon>
        <taxon>Diphyllobothriidae</taxon>
        <taxon>Schistocephalus</taxon>
    </lineage>
</organism>
<dbReference type="AlphaFoldDB" id="A0A0X3PB89"/>
<dbReference type="GO" id="GO:0005743">
    <property type="term" value="C:mitochondrial inner membrane"/>
    <property type="evidence" value="ECO:0007669"/>
    <property type="project" value="TreeGrafter"/>
</dbReference>
<keyword evidence="11" id="KW-1133">Transmembrane helix</keyword>
<dbReference type="STRING" id="70667.A0A0X3PB89"/>
<evidence type="ECO:0000256" key="6">
    <source>
        <dbReference type="ARBA" id="ARBA00022801"/>
    </source>
</evidence>
<dbReference type="OrthoDB" id="5418055at2759"/>
<dbReference type="SMART" id="SM00892">
    <property type="entry name" value="Endonuclease_NS"/>
    <property type="match status" value="1"/>
</dbReference>
<dbReference type="PANTHER" id="PTHR13966:SF5">
    <property type="entry name" value="ENDONUCLEASE G, MITOCHONDRIAL"/>
    <property type="match status" value="1"/>
</dbReference>
<evidence type="ECO:0000259" key="13">
    <source>
        <dbReference type="SMART" id="SM00892"/>
    </source>
</evidence>
<evidence type="ECO:0000256" key="2">
    <source>
        <dbReference type="ARBA" id="ARBA00010052"/>
    </source>
</evidence>
<dbReference type="EMBL" id="UYSU01037966">
    <property type="protein sequence ID" value="VDL99668.1"/>
    <property type="molecule type" value="Genomic_DNA"/>
</dbReference>
<dbReference type="SUPFAM" id="SSF54060">
    <property type="entry name" value="His-Me finger endonucleases"/>
    <property type="match status" value="1"/>
</dbReference>
<gene>
    <name evidence="14" type="primary">NUCG</name>
    <name evidence="15" type="ORF">SSLN_LOCUS13283</name>
    <name evidence="14" type="ORF">TR132375</name>
</gene>
<dbReference type="WBParaSite" id="SSLN_0001378601-mRNA-1">
    <property type="protein sequence ID" value="SSLN_0001378601-mRNA-1"/>
    <property type="gene ID" value="SSLN_0001378601"/>
</dbReference>
<evidence type="ECO:0000259" key="12">
    <source>
        <dbReference type="SMART" id="SM00477"/>
    </source>
</evidence>
<evidence type="ECO:0000313" key="17">
    <source>
        <dbReference type="WBParaSite" id="SSLN_0001378601-mRNA-1"/>
    </source>
</evidence>
<keyword evidence="7" id="KW-0460">Magnesium</keyword>
<dbReference type="Gene3D" id="3.40.570.10">
    <property type="entry name" value="Extracellular Endonuclease, subunit A"/>
    <property type="match status" value="1"/>
</dbReference>
<dbReference type="EMBL" id="GEEE01013994">
    <property type="protein sequence ID" value="JAP49231.1"/>
    <property type="molecule type" value="Transcribed_RNA"/>
</dbReference>
<reference evidence="17" key="2">
    <citation type="submission" date="2016-06" db="UniProtKB">
        <authorList>
            <consortium name="WormBaseParasite"/>
        </authorList>
    </citation>
    <scope>IDENTIFICATION</scope>
</reference>
<keyword evidence="6 10" id="KW-0378">Hydrolase</keyword>
<dbReference type="GO" id="GO:0005634">
    <property type="term" value="C:nucleus"/>
    <property type="evidence" value="ECO:0007669"/>
    <property type="project" value="TreeGrafter"/>
</dbReference>
<dbReference type="Pfam" id="PF01223">
    <property type="entry name" value="Endonuclease_NS"/>
    <property type="match status" value="1"/>
</dbReference>
<evidence type="ECO:0000256" key="10">
    <source>
        <dbReference type="RuleBase" id="RU366055"/>
    </source>
</evidence>
<dbReference type="InterPro" id="IPR001604">
    <property type="entry name" value="Endo_G_ENPP1-like_dom"/>
</dbReference>
<proteinExistence type="inferred from homology"/>
<sequence length="323" mass="35651">MRRIVDSRRLRLFLSGLAAFTAGSLTTGACFLLYGGLPNTSDDPPLFKKAMCRVAPADSRSLVGGVGDKVDGSFFKPDALPSAFSKDGPLPDAVAYVGLPTAEPVKILPGFLLLYDRRTRIPRWTLEHLTSERFQGDETDLVDRSRFDFFEDQSEKGHLRSSNQDYFRSGFDRGHMAAAGNHKFDAEAMEKSFILSNIAPQVGVGFNRGIWSDLEKYVRAMARRSVNVVVLTGPLFLPAPDRSPANRRQVTYEVIGPNGVAVPTHFFKAAAVQQSPGGPWKTYAWVLPNKALPEGTRLNTFIVPLKDLERAAGLEIFPNLYKS</sequence>
<dbReference type="SMART" id="SM00477">
    <property type="entry name" value="NUC"/>
    <property type="match status" value="1"/>
</dbReference>
<keyword evidence="3 10" id="KW-0540">Nuclease</keyword>
<dbReference type="InterPro" id="IPR044925">
    <property type="entry name" value="His-Me_finger_sf"/>
</dbReference>
<evidence type="ECO:0000313" key="15">
    <source>
        <dbReference type="EMBL" id="VDL99668.1"/>
    </source>
</evidence>
<dbReference type="InterPro" id="IPR018524">
    <property type="entry name" value="DNA/RNA_endonuclease_AS"/>
</dbReference>
<dbReference type="PANTHER" id="PTHR13966">
    <property type="entry name" value="ENDONUCLEASE RELATED"/>
    <property type="match status" value="1"/>
</dbReference>
<evidence type="ECO:0000256" key="4">
    <source>
        <dbReference type="ARBA" id="ARBA00022723"/>
    </source>
</evidence>
<dbReference type="InterPro" id="IPR044929">
    <property type="entry name" value="DNA/RNA_non-sp_Endonuclease_sf"/>
</dbReference>
<dbReference type="PROSITE" id="PS01070">
    <property type="entry name" value="NUCLEASE_NON_SPEC"/>
    <property type="match status" value="1"/>
</dbReference>
<dbReference type="CDD" id="cd00091">
    <property type="entry name" value="NUC"/>
    <property type="match status" value="1"/>
</dbReference>
<name>A0A0X3PB89_SCHSO</name>
<keyword evidence="4 9" id="KW-0479">Metal-binding</keyword>
<dbReference type="PROSITE" id="PS51257">
    <property type="entry name" value="PROKAR_LIPOPROTEIN"/>
    <property type="match status" value="1"/>
</dbReference>
<evidence type="ECO:0000256" key="7">
    <source>
        <dbReference type="ARBA" id="ARBA00022842"/>
    </source>
</evidence>
<dbReference type="GO" id="GO:0004521">
    <property type="term" value="F:RNA endonuclease activity"/>
    <property type="evidence" value="ECO:0007669"/>
    <property type="project" value="TreeGrafter"/>
</dbReference>
<dbReference type="GO" id="GO:0046872">
    <property type="term" value="F:metal ion binding"/>
    <property type="evidence" value="ECO:0007669"/>
    <property type="project" value="UniProtKB-KW"/>
</dbReference>
<evidence type="ECO:0000256" key="5">
    <source>
        <dbReference type="ARBA" id="ARBA00022759"/>
    </source>
</evidence>
<reference evidence="14" key="1">
    <citation type="submission" date="2016-01" db="EMBL/GenBank/DDBJ databases">
        <title>Reference transcriptome for the parasite Schistocephalus solidus: insights into the molecular evolution of parasitism.</title>
        <authorList>
            <person name="Hebert F.O."/>
            <person name="Grambauer S."/>
            <person name="Barber I."/>
            <person name="Landry C.R."/>
            <person name="Aubin-Horth N."/>
        </authorList>
    </citation>
    <scope>NUCLEOTIDE SEQUENCE</scope>
</reference>
<comment type="cofactor">
    <cofactor evidence="1 10">
        <name>Mg(2+)</name>
        <dbReference type="ChEBI" id="CHEBI:18420"/>
    </cofactor>
</comment>
<keyword evidence="11" id="KW-0472">Membrane</keyword>
<accession>A0A0X3PB89</accession>